<dbReference type="InterPro" id="IPR050347">
    <property type="entry name" value="Bact_Beta-galactosidase"/>
</dbReference>
<dbReference type="Gene3D" id="2.60.120.260">
    <property type="entry name" value="Galactose-binding domain-like"/>
    <property type="match status" value="1"/>
</dbReference>
<dbReference type="Gene3D" id="2.60.40.10">
    <property type="entry name" value="Immunoglobulins"/>
    <property type="match status" value="2"/>
</dbReference>
<dbReference type="InterPro" id="IPR008979">
    <property type="entry name" value="Galactose-bd-like_sf"/>
</dbReference>
<comment type="similarity">
    <text evidence="2 7">Belongs to the glycosyl hydrolase 2 family.</text>
</comment>
<feature type="domain" description="Beta galactosidase small chain/" evidence="8">
    <location>
        <begin position="744"/>
        <end position="1017"/>
    </location>
</feature>
<dbReference type="Pfam" id="PF00703">
    <property type="entry name" value="Glyco_hydro_2"/>
    <property type="match status" value="1"/>
</dbReference>
<proteinExistence type="inferred from homology"/>
<keyword evidence="10" id="KW-1185">Reference proteome</keyword>
<dbReference type="InterPro" id="IPR017853">
    <property type="entry name" value="GH"/>
</dbReference>
<dbReference type="PROSITE" id="PS00719">
    <property type="entry name" value="GLYCOSYL_HYDROL_F2_1"/>
    <property type="match status" value="1"/>
</dbReference>
<dbReference type="InterPro" id="IPR006101">
    <property type="entry name" value="Glyco_hydro_2"/>
</dbReference>
<dbReference type="Gene3D" id="2.70.98.10">
    <property type="match status" value="1"/>
</dbReference>
<dbReference type="InterPro" id="IPR006102">
    <property type="entry name" value="Ig-like_GH2"/>
</dbReference>
<dbReference type="GO" id="GO:0009341">
    <property type="term" value="C:beta-galactosidase complex"/>
    <property type="evidence" value="ECO:0007669"/>
    <property type="project" value="InterPro"/>
</dbReference>
<evidence type="ECO:0000259" key="8">
    <source>
        <dbReference type="SMART" id="SM01038"/>
    </source>
</evidence>
<dbReference type="GO" id="GO:0004565">
    <property type="term" value="F:beta-galactosidase activity"/>
    <property type="evidence" value="ECO:0007669"/>
    <property type="project" value="UniProtKB-EC"/>
</dbReference>
<sequence length="1024" mass="119608">MKKDWNNPLVISINKEKARHEAESHRSLEDYLNQVSTRQSLNGIWKFYFCKNDLDRPDGFFDKDLDTKDWDHINVPSVWETQGYDKPYYLAFDYPPAVSKRTKEIPWIDEEKNPVGIYRTDFVLEESWAQNDIFCHFGAVKSAFYLYINGHQVGYSQGSMTPSEFNITGFVTPGENQMTVEVYKYSDGTYLEDQDMWFMAGIYRNVYIYQESRSGIKDFYFYNTFDAAYENAFLHSEITLKSFSDVQKLELYLSEQEGELGQCILEKSELTMVNQDVLEIPNPKKWNHETPNLYFLTCIIKNDDGEIIEIKGTTYGFRTVEIKNARFLINGVPIIFKGVNRHEFNPDTGWYLPRALREQDIKIIKQHNINAIRTAHYPNDPHLYELCDLHGLYVIDEADIETHGVRKKNIPGDNPMWTHAVVDRMNRMVLRDRRHPSIVMWSLGNEAGYGDNFRIMKKEAMKLDETRPFHYEGDLDLKVSDVLSIMYPSPEKAAQYGRLENTKITLVQNLMNQLTADQKAFKREQYMDKPVMSCEFAHAMENSLGNFAEHIKVFETYDNWCGGFIWDFVDQSIRKGTKEDKDYWTYGGDYNEEKHHGHFCANGIISADRTLHPAILEVKKVYQDFEIRKENQGYILYNKRFFTGLEDYTFVYIRKVDGYVVEEKSLEIPWVGPGAAELLVVPENNLKNDGVVHDVFVARLKTDHWYAKAGYEMGFEQFCVQEAGNKIMEEGAKVQVKKTDEGLSVKGGDLVVHFMREDGLIHKILFKDQVILDHRFQLNFWRPPTDNDMGLANFRPELTGLINRSIYKKLTDHPPKAVRFLVNRKENNVIITSMYEVPAFKKLEIRYYMNSLGDLQIRTIAVPKKDMIRLGFTTEFGNAFKHVSWFGRGPHETYMDRKTGGKYGRYHQDVEDMPHDYMRPQENGLRSDIYEVELMAPNKSIRIKSDQKPLFFSVWPYTMKSLEKARHSYEMKHEGIVTLNIDGFHRGVGGDEPGMLSLLETYKLPKNQRYDYRFVMNFSNNNGQ</sequence>
<comment type="catalytic activity">
    <reaction evidence="1 7">
        <text>Hydrolysis of terminal non-reducing beta-D-galactose residues in beta-D-galactosides.</text>
        <dbReference type="EC" id="3.2.1.23"/>
    </reaction>
</comment>
<dbReference type="EMBL" id="LR130778">
    <property type="protein sequence ID" value="VDN48650.1"/>
    <property type="molecule type" value="Genomic_DNA"/>
</dbReference>
<dbReference type="SUPFAM" id="SSF74650">
    <property type="entry name" value="Galactose mutarotase-like"/>
    <property type="match status" value="1"/>
</dbReference>
<dbReference type="PANTHER" id="PTHR46323">
    <property type="entry name" value="BETA-GALACTOSIDASE"/>
    <property type="match status" value="1"/>
</dbReference>
<evidence type="ECO:0000313" key="10">
    <source>
        <dbReference type="Proteomes" id="UP000279029"/>
    </source>
</evidence>
<dbReference type="SMART" id="SM01038">
    <property type="entry name" value="Bgal_small_N"/>
    <property type="match status" value="1"/>
</dbReference>
<evidence type="ECO:0000256" key="2">
    <source>
        <dbReference type="ARBA" id="ARBA00007401"/>
    </source>
</evidence>
<dbReference type="InterPro" id="IPR011013">
    <property type="entry name" value="Gal_mutarotase_sf_dom"/>
</dbReference>
<dbReference type="InterPro" id="IPR006103">
    <property type="entry name" value="Glyco_hydro_2_cat"/>
</dbReference>
<dbReference type="InterPro" id="IPR023230">
    <property type="entry name" value="Glyco_hydro_2_CS"/>
</dbReference>
<evidence type="ECO:0000256" key="3">
    <source>
        <dbReference type="ARBA" id="ARBA00012756"/>
    </source>
</evidence>
<dbReference type="Pfam" id="PF02837">
    <property type="entry name" value="Glyco_hydro_2_N"/>
    <property type="match status" value="1"/>
</dbReference>
<dbReference type="SUPFAM" id="SSF49303">
    <property type="entry name" value="beta-Galactosidase/glucuronidase domain"/>
    <property type="match status" value="2"/>
</dbReference>
<dbReference type="KEGG" id="cbar:PATL70BA_2747"/>
<dbReference type="SUPFAM" id="SSF49785">
    <property type="entry name" value="Galactose-binding domain-like"/>
    <property type="match status" value="1"/>
</dbReference>
<dbReference type="EC" id="3.2.1.23" evidence="3 7"/>
<dbReference type="InterPro" id="IPR036156">
    <property type="entry name" value="Beta-gal/glucu_dom_sf"/>
</dbReference>
<reference evidence="9 10" key="1">
    <citation type="submission" date="2018-09" db="EMBL/GenBank/DDBJ databases">
        <authorList>
            <person name="Postec A."/>
        </authorList>
    </citation>
    <scope>NUCLEOTIDE SEQUENCE [LARGE SCALE GENOMIC DNA]</scope>
    <source>
        <strain evidence="9">70B-A</strain>
    </source>
</reference>
<dbReference type="Pfam" id="PF02836">
    <property type="entry name" value="Glyco_hydro_2_C"/>
    <property type="match status" value="1"/>
</dbReference>
<dbReference type="SUPFAM" id="SSF51445">
    <property type="entry name" value="(Trans)glycosidases"/>
    <property type="match status" value="1"/>
</dbReference>
<dbReference type="InterPro" id="IPR004199">
    <property type="entry name" value="B-gal_small/dom_5"/>
</dbReference>
<evidence type="ECO:0000256" key="1">
    <source>
        <dbReference type="ARBA" id="ARBA00001412"/>
    </source>
</evidence>
<dbReference type="InterPro" id="IPR032312">
    <property type="entry name" value="LacZ_4"/>
</dbReference>
<dbReference type="PRINTS" id="PR00132">
    <property type="entry name" value="GLHYDRLASE2"/>
</dbReference>
<gene>
    <name evidence="9" type="ORF">PATL70BA_2747</name>
</gene>
<evidence type="ECO:0000256" key="7">
    <source>
        <dbReference type="RuleBase" id="RU361154"/>
    </source>
</evidence>
<evidence type="ECO:0000256" key="4">
    <source>
        <dbReference type="ARBA" id="ARBA00022801"/>
    </source>
</evidence>
<dbReference type="InterPro" id="IPR013783">
    <property type="entry name" value="Ig-like_fold"/>
</dbReference>
<dbReference type="Proteomes" id="UP000279029">
    <property type="component" value="Chromosome"/>
</dbReference>
<dbReference type="GO" id="GO:0030246">
    <property type="term" value="F:carbohydrate binding"/>
    <property type="evidence" value="ECO:0007669"/>
    <property type="project" value="InterPro"/>
</dbReference>
<dbReference type="InterPro" id="IPR006104">
    <property type="entry name" value="Glyco_hydro_2_N"/>
</dbReference>
<dbReference type="OrthoDB" id="9762066at2"/>
<accession>A0A3P7P518</accession>
<dbReference type="InterPro" id="IPR014718">
    <property type="entry name" value="GH-type_carb-bd"/>
</dbReference>
<evidence type="ECO:0000256" key="5">
    <source>
        <dbReference type="ARBA" id="ARBA00023295"/>
    </source>
</evidence>
<dbReference type="GO" id="GO:0005990">
    <property type="term" value="P:lactose catabolic process"/>
    <property type="evidence" value="ECO:0007669"/>
    <property type="project" value="TreeGrafter"/>
</dbReference>
<dbReference type="PANTHER" id="PTHR46323:SF2">
    <property type="entry name" value="BETA-GALACTOSIDASE"/>
    <property type="match status" value="1"/>
</dbReference>
<dbReference type="AlphaFoldDB" id="A0A3P7P518"/>
<dbReference type="Pfam" id="PF02929">
    <property type="entry name" value="Bgal_small_N"/>
    <property type="match status" value="1"/>
</dbReference>
<evidence type="ECO:0000256" key="6">
    <source>
        <dbReference type="ARBA" id="ARBA00032230"/>
    </source>
</evidence>
<keyword evidence="4 7" id="KW-0378">Hydrolase</keyword>
<dbReference type="RefSeq" id="WP_125137759.1">
    <property type="nucleotide sequence ID" value="NZ_LR130778.1"/>
</dbReference>
<evidence type="ECO:0000313" key="9">
    <source>
        <dbReference type="EMBL" id="VDN48650.1"/>
    </source>
</evidence>
<keyword evidence="5 7" id="KW-0326">Glycosidase</keyword>
<organism evidence="9 10">
    <name type="scientific">Petrocella atlantisensis</name>
    <dbReference type="NCBI Taxonomy" id="2173034"/>
    <lineage>
        <taxon>Bacteria</taxon>
        <taxon>Bacillati</taxon>
        <taxon>Bacillota</taxon>
        <taxon>Clostridia</taxon>
        <taxon>Lachnospirales</taxon>
        <taxon>Vallitaleaceae</taxon>
        <taxon>Petrocella</taxon>
    </lineage>
</organism>
<protein>
    <recommendedName>
        <fullName evidence="3 7">Beta-galactosidase</fullName>
        <ecNumber evidence="3 7">3.2.1.23</ecNumber>
    </recommendedName>
    <alternativeName>
        <fullName evidence="6 7">Lactase</fullName>
    </alternativeName>
</protein>
<dbReference type="Gene3D" id="3.20.20.80">
    <property type="entry name" value="Glycosidases"/>
    <property type="match status" value="1"/>
</dbReference>
<dbReference type="Pfam" id="PF16353">
    <property type="entry name" value="LacZ_4"/>
    <property type="match status" value="1"/>
</dbReference>
<name>A0A3P7P518_9FIRM</name>